<dbReference type="AlphaFoldDB" id="A0AAN5HZ56"/>
<evidence type="ECO:0000256" key="1">
    <source>
        <dbReference type="SAM" id="Phobius"/>
    </source>
</evidence>
<organism evidence="2 3">
    <name type="scientific">Pristionchus mayeri</name>
    <dbReference type="NCBI Taxonomy" id="1317129"/>
    <lineage>
        <taxon>Eukaryota</taxon>
        <taxon>Metazoa</taxon>
        <taxon>Ecdysozoa</taxon>
        <taxon>Nematoda</taxon>
        <taxon>Chromadorea</taxon>
        <taxon>Rhabditida</taxon>
        <taxon>Rhabditina</taxon>
        <taxon>Diplogasteromorpha</taxon>
        <taxon>Diplogasteroidea</taxon>
        <taxon>Neodiplogasteridae</taxon>
        <taxon>Pristionchus</taxon>
    </lineage>
</organism>
<feature type="non-terminal residue" evidence="2">
    <location>
        <position position="82"/>
    </location>
</feature>
<keyword evidence="1" id="KW-0472">Membrane</keyword>
<reference evidence="3" key="1">
    <citation type="submission" date="2022-10" db="EMBL/GenBank/DDBJ databases">
        <title>Genome assembly of Pristionchus species.</title>
        <authorList>
            <person name="Yoshida K."/>
            <person name="Sommer R.J."/>
        </authorList>
    </citation>
    <scope>NUCLEOTIDE SEQUENCE [LARGE SCALE GENOMIC DNA]</scope>
    <source>
        <strain evidence="3">RS5460</strain>
    </source>
</reference>
<sequence>QLYWIAPLFMLAFCHSRKRGLCTIACGIICSTAIIIFLTAYFDLHGVTLLYDQGPKNKEFKRFIFMKPWAHTIPYLMGIAIG</sequence>
<evidence type="ECO:0000313" key="3">
    <source>
        <dbReference type="Proteomes" id="UP001328107"/>
    </source>
</evidence>
<keyword evidence="3" id="KW-1185">Reference proteome</keyword>
<keyword evidence="1" id="KW-0812">Transmembrane</keyword>
<dbReference type="EMBL" id="BTRK01000004">
    <property type="protein sequence ID" value="GMR46125.1"/>
    <property type="molecule type" value="Genomic_DNA"/>
</dbReference>
<comment type="caution">
    <text evidence="2">The sequence shown here is derived from an EMBL/GenBank/DDBJ whole genome shotgun (WGS) entry which is preliminary data.</text>
</comment>
<feature type="transmembrane region" description="Helical" evidence="1">
    <location>
        <begin position="21"/>
        <end position="42"/>
    </location>
</feature>
<dbReference type="Proteomes" id="UP001328107">
    <property type="component" value="Unassembled WGS sequence"/>
</dbReference>
<gene>
    <name evidence="2" type="ORF">PMAYCL1PPCAC_16320</name>
</gene>
<accession>A0AAN5HZ56</accession>
<evidence type="ECO:0000313" key="2">
    <source>
        <dbReference type="EMBL" id="GMR46125.1"/>
    </source>
</evidence>
<feature type="non-terminal residue" evidence="2">
    <location>
        <position position="1"/>
    </location>
</feature>
<name>A0AAN5HZ56_9BILA</name>
<keyword evidence="1" id="KW-1133">Transmembrane helix</keyword>
<protein>
    <submittedName>
        <fullName evidence="2">Uncharacterized protein</fullName>
    </submittedName>
</protein>
<proteinExistence type="predicted"/>